<feature type="compositionally biased region" description="Basic and acidic residues" evidence="1">
    <location>
        <begin position="164"/>
        <end position="174"/>
    </location>
</feature>
<evidence type="ECO:0000313" key="3">
    <source>
        <dbReference type="EMBL" id="NVO30963.1"/>
    </source>
</evidence>
<feature type="chain" id="PRO_5031081003" description="DNA repair ATPase" evidence="2">
    <location>
        <begin position="20"/>
        <end position="236"/>
    </location>
</feature>
<evidence type="ECO:0000256" key="2">
    <source>
        <dbReference type="SAM" id="SignalP"/>
    </source>
</evidence>
<accession>A0A7Y7PNB0</accession>
<feature type="region of interest" description="Disordered" evidence="1">
    <location>
        <begin position="164"/>
        <end position="185"/>
    </location>
</feature>
<keyword evidence="4" id="KW-1185">Reference proteome</keyword>
<organism evidence="3 4">
    <name type="scientific">Hymenobacter lapidiphilus</name>
    <dbReference type="NCBI Taxonomy" id="2608003"/>
    <lineage>
        <taxon>Bacteria</taxon>
        <taxon>Pseudomonadati</taxon>
        <taxon>Bacteroidota</taxon>
        <taxon>Cytophagia</taxon>
        <taxon>Cytophagales</taxon>
        <taxon>Hymenobacteraceae</taxon>
        <taxon>Hymenobacter</taxon>
    </lineage>
</organism>
<sequence>MKHLLLLPALLLTATLAQAQLYEARTSSVNFEKRTRDAVKVEVEASADWTRDFWQRWLKDTYNIKLKGDGVFGVGKRDNLTAKQVPMSSVSGQLIDLYSTILAPADTVTELSVWAATGPDTFLAASSSEFVALRSIVQSFGTAARQRAYRERVETAEKELAATTKDKEKLEKNRANMASNTKSNLEKIEQLKQQNLDNQRKSAEDSVKLLDNARLLELRQAQLERSRTRLLNLDRP</sequence>
<name>A0A7Y7PNB0_9BACT</name>
<comment type="caution">
    <text evidence="3">The sequence shown here is derived from an EMBL/GenBank/DDBJ whole genome shotgun (WGS) entry which is preliminary data.</text>
</comment>
<protein>
    <recommendedName>
        <fullName evidence="5">DNA repair ATPase</fullName>
    </recommendedName>
</protein>
<evidence type="ECO:0008006" key="5">
    <source>
        <dbReference type="Google" id="ProtNLM"/>
    </source>
</evidence>
<feature type="signal peptide" evidence="2">
    <location>
        <begin position="1"/>
        <end position="19"/>
    </location>
</feature>
<proteinExistence type="predicted"/>
<dbReference type="AlphaFoldDB" id="A0A7Y7PNB0"/>
<evidence type="ECO:0000313" key="4">
    <source>
        <dbReference type="Proteomes" id="UP000565521"/>
    </source>
</evidence>
<keyword evidence="2" id="KW-0732">Signal</keyword>
<gene>
    <name evidence="3" type="ORF">HW554_07065</name>
</gene>
<dbReference type="RefSeq" id="WP_176907888.1">
    <property type="nucleotide sequence ID" value="NZ_JABKAU010000010.1"/>
</dbReference>
<evidence type="ECO:0000256" key="1">
    <source>
        <dbReference type="SAM" id="MobiDB-lite"/>
    </source>
</evidence>
<dbReference type="Proteomes" id="UP000565521">
    <property type="component" value="Unassembled WGS sequence"/>
</dbReference>
<reference evidence="3 4" key="1">
    <citation type="submission" date="2020-05" db="EMBL/GenBank/DDBJ databases">
        <title>Hymenobacter terrestris sp. nov. and Hymenobacter lapidiphilus sp. nov., isolated from regoliths in Antarctica.</title>
        <authorList>
            <person name="Sedlacek I."/>
            <person name="Pantucek R."/>
            <person name="Zeman M."/>
            <person name="Holochova P."/>
            <person name="Kralova S."/>
            <person name="Stankova E."/>
            <person name="Sedo O."/>
            <person name="Micenkova L."/>
            <person name="Svec P."/>
            <person name="Gupta V."/>
            <person name="Sood U."/>
            <person name="Korpole U.S."/>
            <person name="Lal R."/>
        </authorList>
    </citation>
    <scope>NUCLEOTIDE SEQUENCE [LARGE SCALE GENOMIC DNA]</scope>
    <source>
        <strain evidence="3 4">P5342</strain>
    </source>
</reference>
<dbReference type="EMBL" id="JABKAU010000010">
    <property type="protein sequence ID" value="NVO30963.1"/>
    <property type="molecule type" value="Genomic_DNA"/>
</dbReference>